<gene>
    <name evidence="1" type="ORF">BDR25DRAFT_199940</name>
</gene>
<keyword evidence="2" id="KW-1185">Reference proteome</keyword>
<reference evidence="1" key="1">
    <citation type="journal article" date="2020" name="Stud. Mycol.">
        <title>101 Dothideomycetes genomes: a test case for predicting lifestyles and emergence of pathogens.</title>
        <authorList>
            <person name="Haridas S."/>
            <person name="Albert R."/>
            <person name="Binder M."/>
            <person name="Bloem J."/>
            <person name="Labutti K."/>
            <person name="Salamov A."/>
            <person name="Andreopoulos B."/>
            <person name="Baker S."/>
            <person name="Barry K."/>
            <person name="Bills G."/>
            <person name="Bluhm B."/>
            <person name="Cannon C."/>
            <person name="Castanera R."/>
            <person name="Culley D."/>
            <person name="Daum C."/>
            <person name="Ezra D."/>
            <person name="Gonzalez J."/>
            <person name="Henrissat B."/>
            <person name="Kuo A."/>
            <person name="Liang C."/>
            <person name="Lipzen A."/>
            <person name="Lutzoni F."/>
            <person name="Magnuson J."/>
            <person name="Mondo S."/>
            <person name="Nolan M."/>
            <person name="Ohm R."/>
            <person name="Pangilinan J."/>
            <person name="Park H.-J."/>
            <person name="Ramirez L."/>
            <person name="Alfaro M."/>
            <person name="Sun H."/>
            <person name="Tritt A."/>
            <person name="Yoshinaga Y."/>
            <person name="Zwiers L.-H."/>
            <person name="Turgeon B."/>
            <person name="Goodwin S."/>
            <person name="Spatafora J."/>
            <person name="Crous P."/>
            <person name="Grigoriev I."/>
        </authorList>
    </citation>
    <scope>NUCLEOTIDE SEQUENCE</scope>
    <source>
        <strain evidence="1">ATCC 200398</strain>
    </source>
</reference>
<sequence>LSPILTRTDYPSGNTADTSERPCSTKEGAACCPDKWECQDNGLCYNPAAKIYGRYSCTDKSWKSPFCPSNLCTYSMLATGAEALTQCSDHNNQ</sequence>
<dbReference type="Proteomes" id="UP000799755">
    <property type="component" value="Unassembled WGS sequence"/>
</dbReference>
<protein>
    <submittedName>
        <fullName evidence="1">Uncharacterized protein</fullName>
    </submittedName>
</protein>
<accession>A0ACB6QW21</accession>
<feature type="non-terminal residue" evidence="1">
    <location>
        <position position="93"/>
    </location>
</feature>
<evidence type="ECO:0000313" key="2">
    <source>
        <dbReference type="Proteomes" id="UP000799755"/>
    </source>
</evidence>
<proteinExistence type="predicted"/>
<comment type="caution">
    <text evidence="1">The sequence shown here is derived from an EMBL/GenBank/DDBJ whole genome shotgun (WGS) entry which is preliminary data.</text>
</comment>
<organism evidence="1 2">
    <name type="scientific">Lindgomyces ingoldianus</name>
    <dbReference type="NCBI Taxonomy" id="673940"/>
    <lineage>
        <taxon>Eukaryota</taxon>
        <taxon>Fungi</taxon>
        <taxon>Dikarya</taxon>
        <taxon>Ascomycota</taxon>
        <taxon>Pezizomycotina</taxon>
        <taxon>Dothideomycetes</taxon>
        <taxon>Pleosporomycetidae</taxon>
        <taxon>Pleosporales</taxon>
        <taxon>Lindgomycetaceae</taxon>
        <taxon>Lindgomyces</taxon>
    </lineage>
</organism>
<evidence type="ECO:0000313" key="1">
    <source>
        <dbReference type="EMBL" id="KAF2471071.1"/>
    </source>
</evidence>
<name>A0ACB6QW21_9PLEO</name>
<feature type="non-terminal residue" evidence="1">
    <location>
        <position position="1"/>
    </location>
</feature>
<dbReference type="EMBL" id="MU003506">
    <property type="protein sequence ID" value="KAF2471071.1"/>
    <property type="molecule type" value="Genomic_DNA"/>
</dbReference>